<keyword evidence="4 5" id="KW-0472">Membrane</keyword>
<keyword evidence="5" id="KW-0808">Transferase</keyword>
<accession>A0ABR3JW67</accession>
<sequence length="241" mass="25974">MMSDPLTVAFASKCILLVATAISVYLALSPPNPAVATKDTAGSRTLFERFIQSITYCTKMMVAVGALCDVAAGLSLLEPTLHPFQPVFCPAPPLASSTLLSPAPVMIFGSLMACGAAALRVWCFRTMGRHFTFEVTINSTHELITTGPYSYVRHPSYTGIFLMLTGATLVLCSPGAWLMECGVLSRGGILALAFWAIKCAYAAKGTIARLRIEDEALRKTFGATWDEWAKRVPYKLIPGVL</sequence>
<dbReference type="InterPro" id="IPR007269">
    <property type="entry name" value="ICMT_MeTrfase"/>
</dbReference>
<keyword evidence="5" id="KW-0256">Endoplasmic reticulum</keyword>
<evidence type="ECO:0000313" key="7">
    <source>
        <dbReference type="Proteomes" id="UP001556367"/>
    </source>
</evidence>
<evidence type="ECO:0000256" key="3">
    <source>
        <dbReference type="ARBA" id="ARBA00022989"/>
    </source>
</evidence>
<comment type="subcellular location">
    <subcellularLocation>
        <location evidence="5">Endoplasmic reticulum membrane</location>
        <topology evidence="5">Multi-pass membrane protein</topology>
    </subcellularLocation>
    <subcellularLocation>
        <location evidence="1">Membrane</location>
        <topology evidence="1">Multi-pass membrane protein</topology>
    </subcellularLocation>
</comment>
<feature type="transmembrane region" description="Helical" evidence="5">
    <location>
        <begin position="6"/>
        <end position="28"/>
    </location>
</feature>
<evidence type="ECO:0000256" key="2">
    <source>
        <dbReference type="ARBA" id="ARBA00022692"/>
    </source>
</evidence>
<feature type="transmembrane region" description="Helical" evidence="5">
    <location>
        <begin position="157"/>
        <end position="177"/>
    </location>
</feature>
<reference evidence="7" key="1">
    <citation type="submission" date="2024-06" db="EMBL/GenBank/DDBJ databases">
        <title>Multi-omics analyses provide insights into the biosynthesis of the anticancer antibiotic pleurotin in Hohenbuehelia grisea.</title>
        <authorList>
            <person name="Weaver J.A."/>
            <person name="Alberti F."/>
        </authorList>
    </citation>
    <scope>NUCLEOTIDE SEQUENCE [LARGE SCALE GENOMIC DNA]</scope>
    <source>
        <strain evidence="7">T-177</strain>
    </source>
</reference>
<keyword evidence="2 5" id="KW-0812">Transmembrane</keyword>
<dbReference type="EMBL" id="JASNQZ010000003">
    <property type="protein sequence ID" value="KAL0959368.1"/>
    <property type="molecule type" value="Genomic_DNA"/>
</dbReference>
<keyword evidence="5" id="KW-0949">S-adenosyl-L-methionine</keyword>
<dbReference type="EC" id="2.1.1.100" evidence="5"/>
<feature type="transmembrane region" description="Helical" evidence="5">
    <location>
        <begin position="183"/>
        <end position="203"/>
    </location>
</feature>
<dbReference type="Proteomes" id="UP001556367">
    <property type="component" value="Unassembled WGS sequence"/>
</dbReference>
<feature type="transmembrane region" description="Helical" evidence="5">
    <location>
        <begin position="103"/>
        <end position="123"/>
    </location>
</feature>
<keyword evidence="3 5" id="KW-1133">Transmembrane helix</keyword>
<name>A0ABR3JW67_9AGAR</name>
<dbReference type="Pfam" id="PF04140">
    <property type="entry name" value="ICMT"/>
    <property type="match status" value="1"/>
</dbReference>
<evidence type="ECO:0000256" key="1">
    <source>
        <dbReference type="ARBA" id="ARBA00004141"/>
    </source>
</evidence>
<evidence type="ECO:0000256" key="5">
    <source>
        <dbReference type="RuleBase" id="RU362022"/>
    </source>
</evidence>
<gene>
    <name evidence="6" type="ORF">HGRIS_014622</name>
</gene>
<protein>
    <recommendedName>
        <fullName evidence="5">Protein-S-isoprenylcysteine O-methyltransferase</fullName>
        <ecNumber evidence="5">2.1.1.100</ecNumber>
    </recommendedName>
</protein>
<comment type="similarity">
    <text evidence="5">Belongs to the class VI-like SAM-binding methyltransferase superfamily. Isoprenylcysteine carboxyl methyltransferase family.</text>
</comment>
<keyword evidence="7" id="KW-1185">Reference proteome</keyword>
<comment type="caution">
    <text evidence="6">The sequence shown here is derived from an EMBL/GenBank/DDBJ whole genome shotgun (WGS) entry which is preliminary data.</text>
</comment>
<evidence type="ECO:0000256" key="4">
    <source>
        <dbReference type="ARBA" id="ARBA00023136"/>
    </source>
</evidence>
<dbReference type="PANTHER" id="PTHR12714:SF9">
    <property type="entry name" value="PROTEIN-S-ISOPRENYLCYSTEINE O-METHYLTRANSFERASE"/>
    <property type="match status" value="1"/>
</dbReference>
<dbReference type="Gene3D" id="1.20.120.1630">
    <property type="match status" value="1"/>
</dbReference>
<proteinExistence type="inferred from homology"/>
<evidence type="ECO:0000313" key="6">
    <source>
        <dbReference type="EMBL" id="KAL0959368.1"/>
    </source>
</evidence>
<organism evidence="6 7">
    <name type="scientific">Hohenbuehelia grisea</name>
    <dbReference type="NCBI Taxonomy" id="104357"/>
    <lineage>
        <taxon>Eukaryota</taxon>
        <taxon>Fungi</taxon>
        <taxon>Dikarya</taxon>
        <taxon>Basidiomycota</taxon>
        <taxon>Agaricomycotina</taxon>
        <taxon>Agaricomycetes</taxon>
        <taxon>Agaricomycetidae</taxon>
        <taxon>Agaricales</taxon>
        <taxon>Pleurotineae</taxon>
        <taxon>Pleurotaceae</taxon>
        <taxon>Hohenbuehelia</taxon>
    </lineage>
</organism>
<dbReference type="PANTHER" id="PTHR12714">
    <property type="entry name" value="PROTEIN-S ISOPRENYLCYSTEINE O-METHYLTRANSFERASE"/>
    <property type="match status" value="1"/>
</dbReference>
<comment type="catalytic activity">
    <reaction evidence="5">
        <text>[protein]-C-terminal S-[(2E,6E)-farnesyl]-L-cysteine + S-adenosyl-L-methionine = [protein]-C-terminal S-[(2E,6E)-farnesyl]-L-cysteine methyl ester + S-adenosyl-L-homocysteine</text>
        <dbReference type="Rhea" id="RHEA:21672"/>
        <dbReference type="Rhea" id="RHEA-COMP:12125"/>
        <dbReference type="Rhea" id="RHEA-COMP:12126"/>
        <dbReference type="ChEBI" id="CHEBI:57856"/>
        <dbReference type="ChEBI" id="CHEBI:59789"/>
        <dbReference type="ChEBI" id="CHEBI:90510"/>
        <dbReference type="ChEBI" id="CHEBI:90511"/>
        <dbReference type="EC" id="2.1.1.100"/>
    </reaction>
</comment>
<keyword evidence="5" id="KW-0489">Methyltransferase</keyword>